<dbReference type="PATRIC" id="fig|1433126.3.peg.2213"/>
<dbReference type="InterPro" id="IPR011856">
    <property type="entry name" value="tRNA_endonuc-like_dom_sf"/>
</dbReference>
<protein>
    <submittedName>
        <fullName evidence="2">Putative inner membrane protein</fullName>
    </submittedName>
</protein>
<evidence type="ECO:0000313" key="2">
    <source>
        <dbReference type="EMBL" id="CDN32312.1"/>
    </source>
</evidence>
<organism evidence="2 3">
    <name type="scientific">Mucinivorans hirudinis</name>
    <dbReference type="NCBI Taxonomy" id="1433126"/>
    <lineage>
        <taxon>Bacteria</taxon>
        <taxon>Pseudomonadati</taxon>
        <taxon>Bacteroidota</taxon>
        <taxon>Bacteroidia</taxon>
        <taxon>Bacteroidales</taxon>
        <taxon>Rikenellaceae</taxon>
        <taxon>Mucinivorans</taxon>
    </lineage>
</organism>
<name>A0A060R9P4_9BACT</name>
<evidence type="ECO:0000313" key="3">
    <source>
        <dbReference type="Proteomes" id="UP000027616"/>
    </source>
</evidence>
<proteinExistence type="predicted"/>
<dbReference type="InterPro" id="IPR025364">
    <property type="entry name" value="DUF4268"/>
</dbReference>
<reference evidence="2 3" key="1">
    <citation type="journal article" date="2015" name="Genome Announc.">
        <title>Complete Genome Sequence of the Novel Leech Symbiont Mucinivorans hirudinis M3T.</title>
        <authorList>
            <person name="Nelson M.C."/>
            <person name="Bomar L."/>
            <person name="Graf J."/>
        </authorList>
    </citation>
    <scope>NUCLEOTIDE SEQUENCE [LARGE SCALE GENOMIC DNA]</scope>
    <source>
        <strain evidence="3">M3</strain>
    </source>
</reference>
<dbReference type="Proteomes" id="UP000027616">
    <property type="component" value="Chromosome I"/>
</dbReference>
<dbReference type="KEGG" id="rbc:BN938_2240"/>
<dbReference type="STRING" id="1433126.BN938_2240"/>
<dbReference type="eggNOG" id="COG1637">
    <property type="taxonomic scope" value="Bacteria"/>
</dbReference>
<gene>
    <name evidence="2" type="ORF">BN938_2240</name>
</gene>
<evidence type="ECO:0000259" key="1">
    <source>
        <dbReference type="Pfam" id="PF14088"/>
    </source>
</evidence>
<feature type="domain" description="DUF4268" evidence="1">
    <location>
        <begin position="227"/>
        <end position="360"/>
    </location>
</feature>
<dbReference type="Pfam" id="PF14088">
    <property type="entry name" value="DUF4268"/>
    <property type="match status" value="1"/>
</dbReference>
<keyword evidence="3" id="KW-1185">Reference proteome</keyword>
<sequence length="372" mass="43407">MSMYVIDEETNSISKIRKCSFKDLNYGEREHLQEWIAKEPNSLGEELLIIQKEFSGFSETNERLDLLALDKFGNLVIIENKLDDSGTDVTWQVIKYASYCSNLSKQEIIQIYQKYLGYVGVAEEKLSEFFNKDISEIELNKGANSQRLFLVAANFRKEVTSSVIWLLNYNLRIKCFKVTPYKLQEKIFLNFEQIIPMLDAGDYTIRMTTKKQEETQEEEIIKQSQIVRQKFWTAFLVYANGRSNLFINNSYSSENWLAKGIGLSGVNLNLVISKKSCRTEIYISIGSKELNKKVFDLFFVKKDEIETAFGDELIWERKDDKISCRIKSEIELNCYEEDNWNEAFDFLINTSQRLDTAIKKTITEISKVIKQF</sequence>
<dbReference type="Gene3D" id="3.40.1350.10">
    <property type="match status" value="1"/>
</dbReference>
<dbReference type="HOGENOM" id="CLU_064448_0_0_10"/>
<dbReference type="EMBL" id="HG934468">
    <property type="protein sequence ID" value="CDN32312.1"/>
    <property type="molecule type" value="Genomic_DNA"/>
</dbReference>
<dbReference type="AlphaFoldDB" id="A0A060R9P4"/>
<dbReference type="GO" id="GO:0003676">
    <property type="term" value="F:nucleic acid binding"/>
    <property type="evidence" value="ECO:0007669"/>
    <property type="project" value="InterPro"/>
</dbReference>
<accession>A0A060R9P4</accession>